<dbReference type="EMBL" id="JBHSPF010000024">
    <property type="protein sequence ID" value="MFC5628552.1"/>
    <property type="molecule type" value="Genomic_DNA"/>
</dbReference>
<keyword evidence="6" id="KW-1185">Reference proteome</keyword>
<feature type="domain" description="Response regulatory" evidence="4">
    <location>
        <begin position="3"/>
        <end position="119"/>
    </location>
</feature>
<comment type="caution">
    <text evidence="5">The sequence shown here is derived from an EMBL/GenBank/DDBJ whole genome shotgun (WGS) entry which is preliminary data.</text>
</comment>
<proteinExistence type="predicted"/>
<dbReference type="InterPro" id="IPR050595">
    <property type="entry name" value="Bact_response_regulator"/>
</dbReference>
<accession>A0ABW0U4Z1</accession>
<reference evidence="6" key="1">
    <citation type="journal article" date="2019" name="Int. J. Syst. Evol. Microbiol.">
        <title>The Global Catalogue of Microorganisms (GCM) 10K type strain sequencing project: providing services to taxonomists for standard genome sequencing and annotation.</title>
        <authorList>
            <consortium name="The Broad Institute Genomics Platform"/>
            <consortium name="The Broad Institute Genome Sequencing Center for Infectious Disease"/>
            <person name="Wu L."/>
            <person name="Ma J."/>
        </authorList>
    </citation>
    <scope>NUCLEOTIDE SEQUENCE [LARGE SCALE GENOMIC DNA]</scope>
    <source>
        <strain evidence="6">CGMCC 1.15790</strain>
    </source>
</reference>
<protein>
    <submittedName>
        <fullName evidence="5">Response regulator</fullName>
    </submittedName>
</protein>
<dbReference type="PANTHER" id="PTHR44591">
    <property type="entry name" value="STRESS RESPONSE REGULATOR PROTEIN 1"/>
    <property type="match status" value="1"/>
</dbReference>
<dbReference type="InterPro" id="IPR001789">
    <property type="entry name" value="Sig_transdc_resp-reg_receiver"/>
</dbReference>
<gene>
    <name evidence="5" type="ORF">ACFPTR_06530</name>
</gene>
<dbReference type="SMART" id="SM00448">
    <property type="entry name" value="REC"/>
    <property type="match status" value="1"/>
</dbReference>
<organism evidence="5 6">
    <name type="scientific">Aliibacillus thermotolerans</name>
    <dbReference type="NCBI Taxonomy" id="1834418"/>
    <lineage>
        <taxon>Bacteria</taxon>
        <taxon>Bacillati</taxon>
        <taxon>Bacillota</taxon>
        <taxon>Bacilli</taxon>
        <taxon>Bacillales</taxon>
        <taxon>Bacillaceae</taxon>
        <taxon>Aliibacillus</taxon>
    </lineage>
</organism>
<dbReference type="Gene3D" id="3.40.50.2300">
    <property type="match status" value="1"/>
</dbReference>
<keyword evidence="1 3" id="KW-0597">Phosphoprotein</keyword>
<dbReference type="RefSeq" id="WP_270897809.1">
    <property type="nucleotide sequence ID" value="NZ_JBHSPF010000024.1"/>
</dbReference>
<dbReference type="Pfam" id="PF00072">
    <property type="entry name" value="Response_reg"/>
    <property type="match status" value="1"/>
</dbReference>
<evidence type="ECO:0000256" key="2">
    <source>
        <dbReference type="ARBA" id="ARBA00023012"/>
    </source>
</evidence>
<dbReference type="InterPro" id="IPR011006">
    <property type="entry name" value="CheY-like_superfamily"/>
</dbReference>
<dbReference type="PANTHER" id="PTHR44591:SF14">
    <property type="entry name" value="PROTEIN PILG"/>
    <property type="match status" value="1"/>
</dbReference>
<evidence type="ECO:0000259" key="4">
    <source>
        <dbReference type="PROSITE" id="PS50110"/>
    </source>
</evidence>
<feature type="modified residue" description="4-aspartylphosphate" evidence="3">
    <location>
        <position position="54"/>
    </location>
</feature>
<evidence type="ECO:0000313" key="5">
    <source>
        <dbReference type="EMBL" id="MFC5628552.1"/>
    </source>
</evidence>
<name>A0ABW0U4Z1_9BACI</name>
<dbReference type="Proteomes" id="UP001596143">
    <property type="component" value="Unassembled WGS sequence"/>
</dbReference>
<evidence type="ECO:0000256" key="3">
    <source>
        <dbReference type="PROSITE-ProRule" id="PRU00169"/>
    </source>
</evidence>
<sequence>MKTILIADDSVFMQKFLTNVIEQQNNYKVSLLANNGQDAIEQYKKEKPDIVLLDIVMPVKDGLSALKEILSYDEEAKVIMCSALGTKNHMIEAINLGAKDFIVKPFFHHLIETLNKVNAYE</sequence>
<dbReference type="SUPFAM" id="SSF52172">
    <property type="entry name" value="CheY-like"/>
    <property type="match status" value="1"/>
</dbReference>
<dbReference type="PROSITE" id="PS50110">
    <property type="entry name" value="RESPONSE_REGULATORY"/>
    <property type="match status" value="1"/>
</dbReference>
<evidence type="ECO:0000256" key="1">
    <source>
        <dbReference type="ARBA" id="ARBA00022553"/>
    </source>
</evidence>
<evidence type="ECO:0000313" key="6">
    <source>
        <dbReference type="Proteomes" id="UP001596143"/>
    </source>
</evidence>
<keyword evidence="2" id="KW-0902">Two-component regulatory system</keyword>